<feature type="domain" description="BPTI/Kunitz inhibitor" evidence="4">
    <location>
        <begin position="14"/>
        <end position="60"/>
    </location>
</feature>
<evidence type="ECO:0000313" key="5">
    <source>
        <dbReference type="Ensembl" id="ENSSRHP00000044059.1"/>
    </source>
</evidence>
<dbReference type="InterPro" id="IPR050098">
    <property type="entry name" value="TFPI/VKTCI-like"/>
</dbReference>
<dbReference type="PANTHER" id="PTHR10083:SF328">
    <property type="entry name" value="TISSUE FACTOR PATHWAY INHIBITOR"/>
    <property type="match status" value="1"/>
</dbReference>
<reference evidence="5" key="1">
    <citation type="submission" date="2025-08" db="UniProtKB">
        <authorList>
            <consortium name="Ensembl"/>
        </authorList>
    </citation>
    <scope>IDENTIFICATION</scope>
</reference>
<dbReference type="PROSITE" id="PS50279">
    <property type="entry name" value="BPTI_KUNITZ_2"/>
    <property type="match status" value="1"/>
</dbReference>
<dbReference type="AlphaFoldDB" id="A0A673IRY0"/>
<name>A0A673IRY0_9TELE</name>
<keyword evidence="3" id="KW-1015">Disulfide bond</keyword>
<sequence>MKCTLLWTDSFIYCYLPKKPGECVGHYLRYYYSPEHHTCKSFYWTGCVGNGNRFLTLSWCLAQRNMGKRMESLQSSR</sequence>
<reference evidence="5" key="2">
    <citation type="submission" date="2025-09" db="UniProtKB">
        <authorList>
            <consortium name="Ensembl"/>
        </authorList>
    </citation>
    <scope>IDENTIFICATION</scope>
</reference>
<dbReference type="PANTHER" id="PTHR10083">
    <property type="entry name" value="KUNITZ-TYPE PROTEASE INHIBITOR-RELATED"/>
    <property type="match status" value="1"/>
</dbReference>
<dbReference type="Ensembl" id="ENSSRHT00000045302.1">
    <property type="protein sequence ID" value="ENSSRHP00000044059.1"/>
    <property type="gene ID" value="ENSSRHG00000022288.1"/>
</dbReference>
<evidence type="ECO:0000259" key="4">
    <source>
        <dbReference type="PROSITE" id="PS50279"/>
    </source>
</evidence>
<dbReference type="GO" id="GO:0005615">
    <property type="term" value="C:extracellular space"/>
    <property type="evidence" value="ECO:0007669"/>
    <property type="project" value="TreeGrafter"/>
</dbReference>
<dbReference type="Pfam" id="PF00014">
    <property type="entry name" value="Kunitz_BPTI"/>
    <property type="match status" value="1"/>
</dbReference>
<evidence type="ECO:0000313" key="6">
    <source>
        <dbReference type="Proteomes" id="UP000472270"/>
    </source>
</evidence>
<evidence type="ECO:0000256" key="2">
    <source>
        <dbReference type="ARBA" id="ARBA00022900"/>
    </source>
</evidence>
<dbReference type="InterPro" id="IPR036880">
    <property type="entry name" value="Kunitz_BPTI_sf"/>
</dbReference>
<dbReference type="InterPro" id="IPR020901">
    <property type="entry name" value="Prtase_inh_Kunz-CS"/>
</dbReference>
<dbReference type="CDD" id="cd00109">
    <property type="entry name" value="Kunitz-type"/>
    <property type="match status" value="1"/>
</dbReference>
<evidence type="ECO:0000256" key="3">
    <source>
        <dbReference type="ARBA" id="ARBA00023157"/>
    </source>
</evidence>
<organism evidence="5 6">
    <name type="scientific">Sinocyclocheilus rhinocerous</name>
    <dbReference type="NCBI Taxonomy" id="307959"/>
    <lineage>
        <taxon>Eukaryota</taxon>
        <taxon>Metazoa</taxon>
        <taxon>Chordata</taxon>
        <taxon>Craniata</taxon>
        <taxon>Vertebrata</taxon>
        <taxon>Euteleostomi</taxon>
        <taxon>Actinopterygii</taxon>
        <taxon>Neopterygii</taxon>
        <taxon>Teleostei</taxon>
        <taxon>Ostariophysi</taxon>
        <taxon>Cypriniformes</taxon>
        <taxon>Cyprinidae</taxon>
        <taxon>Cyprininae</taxon>
        <taxon>Sinocyclocheilus</taxon>
    </lineage>
</organism>
<keyword evidence="2" id="KW-0722">Serine protease inhibitor</keyword>
<accession>A0A673IRY0</accession>
<dbReference type="PROSITE" id="PS00280">
    <property type="entry name" value="BPTI_KUNITZ_1"/>
    <property type="match status" value="1"/>
</dbReference>
<dbReference type="SUPFAM" id="SSF57362">
    <property type="entry name" value="BPTI-like"/>
    <property type="match status" value="1"/>
</dbReference>
<proteinExistence type="predicted"/>
<protein>
    <recommendedName>
        <fullName evidence="4">BPTI/Kunitz inhibitor domain-containing protein</fullName>
    </recommendedName>
</protein>
<keyword evidence="1" id="KW-0646">Protease inhibitor</keyword>
<dbReference type="GO" id="GO:0004867">
    <property type="term" value="F:serine-type endopeptidase inhibitor activity"/>
    <property type="evidence" value="ECO:0007669"/>
    <property type="project" value="UniProtKB-KW"/>
</dbReference>
<dbReference type="InterPro" id="IPR002223">
    <property type="entry name" value="Kunitz_BPTI"/>
</dbReference>
<dbReference type="SMART" id="SM00131">
    <property type="entry name" value="KU"/>
    <property type="match status" value="1"/>
</dbReference>
<evidence type="ECO:0000256" key="1">
    <source>
        <dbReference type="ARBA" id="ARBA00022690"/>
    </source>
</evidence>
<dbReference type="Gene3D" id="4.10.410.10">
    <property type="entry name" value="Pancreatic trypsin inhibitor Kunitz domain"/>
    <property type="match status" value="1"/>
</dbReference>
<dbReference type="Proteomes" id="UP000472270">
    <property type="component" value="Unassembled WGS sequence"/>
</dbReference>
<keyword evidence="6" id="KW-1185">Reference proteome</keyword>